<dbReference type="Gene3D" id="3.20.20.80">
    <property type="entry name" value="Glycosidases"/>
    <property type="match status" value="1"/>
</dbReference>
<feature type="signal peptide" evidence="1">
    <location>
        <begin position="1"/>
        <end position="19"/>
    </location>
</feature>
<evidence type="ECO:0000313" key="2">
    <source>
        <dbReference type="EMBL" id="KAL2800560.1"/>
    </source>
</evidence>
<evidence type="ECO:0000313" key="3">
    <source>
        <dbReference type="Proteomes" id="UP001610563"/>
    </source>
</evidence>
<dbReference type="InterPro" id="IPR017853">
    <property type="entry name" value="GH"/>
</dbReference>
<feature type="chain" id="PRO_5046500076" evidence="1">
    <location>
        <begin position="20"/>
        <end position="470"/>
    </location>
</feature>
<reference evidence="2 3" key="1">
    <citation type="submission" date="2024-07" db="EMBL/GenBank/DDBJ databases">
        <title>Section-level genome sequencing and comparative genomics of Aspergillus sections Usti and Cavernicolus.</title>
        <authorList>
            <consortium name="Lawrence Berkeley National Laboratory"/>
            <person name="Nybo J.L."/>
            <person name="Vesth T.C."/>
            <person name="Theobald S."/>
            <person name="Frisvad J.C."/>
            <person name="Larsen T.O."/>
            <person name="Kjaerboelling I."/>
            <person name="Rothschild-Mancinelli K."/>
            <person name="Lyhne E.K."/>
            <person name="Kogle M.E."/>
            <person name="Barry K."/>
            <person name="Clum A."/>
            <person name="Na H."/>
            <person name="Ledsgaard L."/>
            <person name="Lin J."/>
            <person name="Lipzen A."/>
            <person name="Kuo A."/>
            <person name="Riley R."/>
            <person name="Mondo S."/>
            <person name="Labutti K."/>
            <person name="Haridas S."/>
            <person name="Pangalinan J."/>
            <person name="Salamov A.A."/>
            <person name="Simmons B.A."/>
            <person name="Magnuson J.K."/>
            <person name="Chen J."/>
            <person name="Drula E."/>
            <person name="Henrissat B."/>
            <person name="Wiebenga A."/>
            <person name="Lubbers R.J."/>
            <person name="Gomes A.C."/>
            <person name="Makela M.R."/>
            <person name="Stajich J."/>
            <person name="Grigoriev I.V."/>
            <person name="Mortensen U.H."/>
            <person name="De Vries R.P."/>
            <person name="Baker S.E."/>
            <person name="Andersen M.R."/>
        </authorList>
    </citation>
    <scope>NUCLEOTIDE SEQUENCE [LARGE SCALE GENOMIC DNA]</scope>
    <source>
        <strain evidence="2 3">CBS 209.92</strain>
    </source>
</reference>
<proteinExistence type="predicted"/>
<dbReference type="Proteomes" id="UP001610563">
    <property type="component" value="Unassembled WGS sequence"/>
</dbReference>
<comment type="caution">
    <text evidence="2">The sequence shown here is derived from an EMBL/GenBank/DDBJ whole genome shotgun (WGS) entry which is preliminary data.</text>
</comment>
<keyword evidence="2" id="KW-0378">Hydrolase</keyword>
<dbReference type="GO" id="GO:0016787">
    <property type="term" value="F:hydrolase activity"/>
    <property type="evidence" value="ECO:0007669"/>
    <property type="project" value="UniProtKB-KW"/>
</dbReference>
<evidence type="ECO:0000256" key="1">
    <source>
        <dbReference type="SAM" id="SignalP"/>
    </source>
</evidence>
<accession>A0ABR4GNC9</accession>
<keyword evidence="3" id="KW-1185">Reference proteome</keyword>
<organism evidence="2 3">
    <name type="scientific">Aspergillus keveii</name>
    <dbReference type="NCBI Taxonomy" id="714993"/>
    <lineage>
        <taxon>Eukaryota</taxon>
        <taxon>Fungi</taxon>
        <taxon>Dikarya</taxon>
        <taxon>Ascomycota</taxon>
        <taxon>Pezizomycotina</taxon>
        <taxon>Eurotiomycetes</taxon>
        <taxon>Eurotiomycetidae</taxon>
        <taxon>Eurotiales</taxon>
        <taxon>Aspergillaceae</taxon>
        <taxon>Aspergillus</taxon>
        <taxon>Aspergillus subgen. Nidulantes</taxon>
    </lineage>
</organism>
<keyword evidence="1" id="KW-0732">Signal</keyword>
<protein>
    <submittedName>
        <fullName evidence="2">Glycoside hydrolase superfamily</fullName>
    </submittedName>
</protein>
<name>A0ABR4GNC9_9EURO</name>
<dbReference type="SUPFAM" id="SSF51445">
    <property type="entry name" value="(Trans)glycosidases"/>
    <property type="match status" value="1"/>
</dbReference>
<sequence>MKLTRALNLLLLYAEGITASSLPWHGLSRRQDATTTTATVDLSKTHGPAKFLGSGFIYGWPDNGVEAQTSIPDHFATEIKFNACRAGGAQIPAAGWATGGYEGYIGRFNSTLSNYRSTRRYGGDFILLVHDIWGADGGLQGTEAVYPGDNGDWSSVEAYLEQLAGDILANGMLEGLVLDIWNEPELDLFWPRAWEQYLEYYVRAHRILKTLLPTTLISGPSGAHSPSLDSTTWTTWMATISNNNTIPDRYSWHQIGSWEREPDRTIPEFNTLRATYGLPERPIDVNEYAWPSEQNPANAAFYLAQLERYDIRGLRANWGSAGGLHDLMANLLYKGGDGTYYPNGEWYLYKYYAGMTGERVQTAASTDLQFDVFGTVSRGGRVKLLAGTRTVQAPYDIRVEGVSSLGLPRRGSVHVRTYRFDWNGLAGSVESPVDLGCKRYKYSGDVLTIPVSPPSNSTAFAFEFSKHGRC</sequence>
<dbReference type="EMBL" id="JBFTWV010000003">
    <property type="protein sequence ID" value="KAL2800560.1"/>
    <property type="molecule type" value="Genomic_DNA"/>
</dbReference>
<gene>
    <name evidence="2" type="ORF">BJX66DRAFT_332126</name>
</gene>